<evidence type="ECO:0000259" key="1">
    <source>
        <dbReference type="PROSITE" id="PS50995"/>
    </source>
</evidence>
<sequence length="177" mass="19651">MDSRVEHGVDEESGAVEEPGAAGAFRDDLLTDLEQQVVVLVRRARRLIAIRAVRIHPDLAPTSYVALTYVNCNGPVRASAIAEHFSIDKGAVSRQVQLLSDLGLVVREADPDDRRASIISVTQEARDRLEEARRGRRERLREGMEGWQDADLETFVGLLGKYNALLDWVDESGSPVF</sequence>
<dbReference type="SUPFAM" id="SSF46785">
    <property type="entry name" value="Winged helix' DNA-binding domain"/>
    <property type="match status" value="1"/>
</dbReference>
<feature type="domain" description="HTH marR-type" evidence="1">
    <location>
        <begin position="26"/>
        <end position="164"/>
    </location>
</feature>
<dbReference type="PANTHER" id="PTHR33164:SF57">
    <property type="entry name" value="MARR-FAMILY TRANSCRIPTIONAL REGULATOR"/>
    <property type="match status" value="1"/>
</dbReference>
<dbReference type="PROSITE" id="PS50995">
    <property type="entry name" value="HTH_MARR_2"/>
    <property type="match status" value="1"/>
</dbReference>
<reference evidence="3" key="1">
    <citation type="journal article" date="2019" name="Int. J. Syst. Evol. Microbiol.">
        <title>The Global Catalogue of Microorganisms (GCM) 10K type strain sequencing project: providing services to taxonomists for standard genome sequencing and annotation.</title>
        <authorList>
            <consortium name="The Broad Institute Genomics Platform"/>
            <consortium name="The Broad Institute Genome Sequencing Center for Infectious Disease"/>
            <person name="Wu L."/>
            <person name="Ma J."/>
        </authorList>
    </citation>
    <scope>NUCLEOTIDE SEQUENCE [LARGE SCALE GENOMIC DNA]</scope>
    <source>
        <strain evidence="3">DFY28</strain>
    </source>
</reference>
<evidence type="ECO:0000313" key="2">
    <source>
        <dbReference type="EMBL" id="MFC6154157.1"/>
    </source>
</evidence>
<proteinExistence type="predicted"/>
<dbReference type="Proteomes" id="UP001596098">
    <property type="component" value="Unassembled WGS sequence"/>
</dbReference>
<organism evidence="2 3">
    <name type="scientific">Nocardioides yefusunii</name>
    <dbReference type="NCBI Taxonomy" id="2500546"/>
    <lineage>
        <taxon>Bacteria</taxon>
        <taxon>Bacillati</taxon>
        <taxon>Actinomycetota</taxon>
        <taxon>Actinomycetes</taxon>
        <taxon>Propionibacteriales</taxon>
        <taxon>Nocardioidaceae</taxon>
        <taxon>Nocardioides</taxon>
    </lineage>
</organism>
<dbReference type="CDD" id="cd00090">
    <property type="entry name" value="HTH_ARSR"/>
    <property type="match status" value="1"/>
</dbReference>
<dbReference type="SMART" id="SM00347">
    <property type="entry name" value="HTH_MARR"/>
    <property type="match status" value="1"/>
</dbReference>
<dbReference type="InterPro" id="IPR011991">
    <property type="entry name" value="ArsR-like_HTH"/>
</dbReference>
<dbReference type="InterPro" id="IPR000835">
    <property type="entry name" value="HTH_MarR-typ"/>
</dbReference>
<dbReference type="PANTHER" id="PTHR33164">
    <property type="entry name" value="TRANSCRIPTIONAL REGULATOR, MARR FAMILY"/>
    <property type="match status" value="1"/>
</dbReference>
<comment type="caution">
    <text evidence="2">The sequence shown here is derived from an EMBL/GenBank/DDBJ whole genome shotgun (WGS) entry which is preliminary data.</text>
</comment>
<dbReference type="InterPro" id="IPR036390">
    <property type="entry name" value="WH_DNA-bd_sf"/>
</dbReference>
<protein>
    <submittedName>
        <fullName evidence="2">MarR family winged helix-turn-helix transcriptional regulator</fullName>
    </submittedName>
</protein>
<gene>
    <name evidence="2" type="ORF">ACFPWU_10860</name>
</gene>
<dbReference type="Pfam" id="PF12802">
    <property type="entry name" value="MarR_2"/>
    <property type="match status" value="1"/>
</dbReference>
<keyword evidence="3" id="KW-1185">Reference proteome</keyword>
<dbReference type="RefSeq" id="WP_128221651.1">
    <property type="nucleotide sequence ID" value="NZ_CP034929.1"/>
</dbReference>
<dbReference type="InterPro" id="IPR039422">
    <property type="entry name" value="MarR/SlyA-like"/>
</dbReference>
<dbReference type="InterPro" id="IPR036388">
    <property type="entry name" value="WH-like_DNA-bd_sf"/>
</dbReference>
<dbReference type="EMBL" id="JBHSQI010000005">
    <property type="protein sequence ID" value="MFC6154157.1"/>
    <property type="molecule type" value="Genomic_DNA"/>
</dbReference>
<dbReference type="Gene3D" id="1.10.10.10">
    <property type="entry name" value="Winged helix-like DNA-binding domain superfamily/Winged helix DNA-binding domain"/>
    <property type="match status" value="1"/>
</dbReference>
<accession>A0ABW1QZ77</accession>
<name>A0ABW1QZ77_9ACTN</name>
<evidence type="ECO:0000313" key="3">
    <source>
        <dbReference type="Proteomes" id="UP001596098"/>
    </source>
</evidence>